<keyword evidence="2" id="KW-0378">Hydrolase</keyword>
<name>A0A0A9D988_ARUDO</name>
<reference evidence="6" key="2">
    <citation type="journal article" date="2015" name="Data Brief">
        <title>Shoot transcriptome of the giant reed, Arundo donax.</title>
        <authorList>
            <person name="Barrero R.A."/>
            <person name="Guerrero F.D."/>
            <person name="Moolhuijzen P."/>
            <person name="Goolsby J.A."/>
            <person name="Tidwell J."/>
            <person name="Bellgard S.E."/>
            <person name="Bellgard M.I."/>
        </authorList>
    </citation>
    <scope>NUCLEOTIDE SEQUENCE</scope>
    <source>
        <tissue evidence="6">Shoot tissue taken approximately 20 cm above the soil surface</tissue>
    </source>
</reference>
<dbReference type="InterPro" id="IPR027417">
    <property type="entry name" value="P-loop_NTPase"/>
</dbReference>
<dbReference type="EMBL" id="GBRH01212781">
    <property type="protein sequence ID" value="JAD85114.1"/>
    <property type="molecule type" value="Transcribed_RNA"/>
</dbReference>
<evidence type="ECO:0000259" key="5">
    <source>
        <dbReference type="PROSITE" id="PS51194"/>
    </source>
</evidence>
<evidence type="ECO:0000256" key="1">
    <source>
        <dbReference type="ARBA" id="ARBA00022741"/>
    </source>
</evidence>
<dbReference type="PROSITE" id="PS51194">
    <property type="entry name" value="HELICASE_CTER"/>
    <property type="match status" value="1"/>
</dbReference>
<sequence length="212" mass="23951">MFGADLTSSLEKSEIHVFCDKAFSRLKGSDRNLPQVVGIQSLLRRGIGVHHAGLLPIVKEVVEMLFCCGVIKVLFSTETFAMGVNAPARTVVFDSLRKFDGKEHRKLLPGEYIQMAGRAGRGFDNIGTVIIMCRDEIPEESDLKILIVGKPTRLQSQFRLTYTMILHLLCVEELKVEDMLKRSFAEFHAQKNLPEKEKLLMQMLCQPTKTIE</sequence>
<dbReference type="AlphaFoldDB" id="A0A0A9D988"/>
<dbReference type="InterPro" id="IPR048392">
    <property type="entry name" value="MTR4-like_stalk"/>
</dbReference>
<evidence type="ECO:0000256" key="4">
    <source>
        <dbReference type="ARBA" id="ARBA00022840"/>
    </source>
</evidence>
<feature type="domain" description="Helicase C-terminal" evidence="5">
    <location>
        <begin position="5"/>
        <end position="169"/>
    </location>
</feature>
<keyword evidence="4" id="KW-0067">ATP-binding</keyword>
<dbReference type="Gene3D" id="1.10.3380.30">
    <property type="match status" value="1"/>
</dbReference>
<dbReference type="GO" id="GO:0070478">
    <property type="term" value="P:nuclear-transcribed mRNA catabolic process, 3'-5' exonucleolytic nonsense-mediated decay"/>
    <property type="evidence" value="ECO:0007669"/>
    <property type="project" value="TreeGrafter"/>
</dbReference>
<dbReference type="SUPFAM" id="SSF52540">
    <property type="entry name" value="P-loop containing nucleoside triphosphate hydrolases"/>
    <property type="match status" value="1"/>
</dbReference>
<dbReference type="FunFam" id="1.10.3380.30:FF:000010">
    <property type="entry name" value="DExH-box ATP-dependent RNA helicase DExH11"/>
    <property type="match status" value="1"/>
</dbReference>
<dbReference type="Gene3D" id="3.40.50.300">
    <property type="entry name" value="P-loop containing nucleotide triphosphate hydrolases"/>
    <property type="match status" value="1"/>
</dbReference>
<organism evidence="6">
    <name type="scientific">Arundo donax</name>
    <name type="common">Giant reed</name>
    <name type="synonym">Donax arundinaceus</name>
    <dbReference type="NCBI Taxonomy" id="35708"/>
    <lineage>
        <taxon>Eukaryota</taxon>
        <taxon>Viridiplantae</taxon>
        <taxon>Streptophyta</taxon>
        <taxon>Embryophyta</taxon>
        <taxon>Tracheophyta</taxon>
        <taxon>Spermatophyta</taxon>
        <taxon>Magnoliopsida</taxon>
        <taxon>Liliopsida</taxon>
        <taxon>Poales</taxon>
        <taxon>Poaceae</taxon>
        <taxon>PACMAD clade</taxon>
        <taxon>Arundinoideae</taxon>
        <taxon>Arundineae</taxon>
        <taxon>Arundo</taxon>
    </lineage>
</organism>
<dbReference type="GO" id="GO:0055087">
    <property type="term" value="C:Ski complex"/>
    <property type="evidence" value="ECO:0007669"/>
    <property type="project" value="TreeGrafter"/>
</dbReference>
<dbReference type="InterPro" id="IPR001650">
    <property type="entry name" value="Helicase_C-like"/>
</dbReference>
<dbReference type="Pfam" id="PF21408">
    <property type="entry name" value="MTR4-like_stalk"/>
    <property type="match status" value="1"/>
</dbReference>
<evidence type="ECO:0000256" key="3">
    <source>
        <dbReference type="ARBA" id="ARBA00022806"/>
    </source>
</evidence>
<evidence type="ECO:0000313" key="6">
    <source>
        <dbReference type="EMBL" id="JAD85114.1"/>
    </source>
</evidence>
<protein>
    <submittedName>
        <fullName evidence="6">Helicase, putative</fullName>
    </submittedName>
</protein>
<reference evidence="6" key="1">
    <citation type="submission" date="2014-09" db="EMBL/GenBank/DDBJ databases">
        <authorList>
            <person name="Magalhaes I.L.F."/>
            <person name="Oliveira U."/>
            <person name="Santos F.R."/>
            <person name="Vidigal T.H.D.A."/>
            <person name="Brescovit A.D."/>
            <person name="Santos A.J."/>
        </authorList>
    </citation>
    <scope>NUCLEOTIDE SEQUENCE</scope>
    <source>
        <tissue evidence="6">Shoot tissue taken approximately 20 cm above the soil surface</tissue>
    </source>
</reference>
<keyword evidence="3 6" id="KW-0347">Helicase</keyword>
<dbReference type="InterPro" id="IPR050699">
    <property type="entry name" value="RNA-DNA_Helicase"/>
</dbReference>
<evidence type="ECO:0000256" key="2">
    <source>
        <dbReference type="ARBA" id="ARBA00022801"/>
    </source>
</evidence>
<accession>A0A0A9D988</accession>
<dbReference type="GO" id="GO:0004386">
    <property type="term" value="F:helicase activity"/>
    <property type="evidence" value="ECO:0007669"/>
    <property type="project" value="UniProtKB-KW"/>
</dbReference>
<keyword evidence="1" id="KW-0547">Nucleotide-binding</keyword>
<proteinExistence type="predicted"/>
<dbReference type="Pfam" id="PF00271">
    <property type="entry name" value="Helicase_C"/>
    <property type="match status" value="1"/>
</dbReference>
<dbReference type="SMART" id="SM00490">
    <property type="entry name" value="HELICc"/>
    <property type="match status" value="1"/>
</dbReference>
<dbReference type="CDD" id="cd18795">
    <property type="entry name" value="SF2_C_Ski2"/>
    <property type="match status" value="1"/>
</dbReference>
<dbReference type="GO" id="GO:0016787">
    <property type="term" value="F:hydrolase activity"/>
    <property type="evidence" value="ECO:0007669"/>
    <property type="project" value="UniProtKB-KW"/>
</dbReference>
<dbReference type="GO" id="GO:0005524">
    <property type="term" value="F:ATP binding"/>
    <property type="evidence" value="ECO:0007669"/>
    <property type="project" value="UniProtKB-KW"/>
</dbReference>
<dbReference type="PANTHER" id="PTHR12131:SF24">
    <property type="entry name" value="DEXH-BOX ATP-DEPENDENT RNA HELICASE DEXH11"/>
    <property type="match status" value="1"/>
</dbReference>
<dbReference type="PANTHER" id="PTHR12131">
    <property type="entry name" value="ATP-DEPENDENT RNA AND DNA HELICASE"/>
    <property type="match status" value="1"/>
</dbReference>